<feature type="compositionally biased region" description="Low complexity" evidence="1">
    <location>
        <begin position="18"/>
        <end position="30"/>
    </location>
</feature>
<proteinExistence type="predicted"/>
<dbReference type="InterPro" id="IPR022179">
    <property type="entry name" value="CFAP276"/>
</dbReference>
<evidence type="ECO:0000313" key="3">
    <source>
        <dbReference type="Proteomes" id="UP000594262"/>
    </source>
</evidence>
<feature type="region of interest" description="Disordered" evidence="1">
    <location>
        <begin position="1"/>
        <end position="33"/>
    </location>
</feature>
<dbReference type="Pfam" id="PF12494">
    <property type="entry name" value="DUF3695"/>
    <property type="match status" value="1"/>
</dbReference>
<dbReference type="AlphaFoldDB" id="A0A7M5X2S3"/>
<evidence type="ECO:0000313" key="2">
    <source>
        <dbReference type="EnsemblMetazoa" id="CLYHEMP016334.1"/>
    </source>
</evidence>
<evidence type="ECO:0000256" key="1">
    <source>
        <dbReference type="SAM" id="MobiDB-lite"/>
    </source>
</evidence>
<dbReference type="EnsemblMetazoa" id="CLYHEMT016334.1">
    <property type="protein sequence ID" value="CLYHEMP016334.1"/>
    <property type="gene ID" value="CLYHEMG016334"/>
</dbReference>
<dbReference type="GeneID" id="136809178"/>
<sequence>MPRDPYPFPKFENDNDFSSSSQLQAQNQNNVMDSSDQWNRLYEKKTLASSRREVFHHDPQAPRDSLDFVIKSIYDHHSEFLQSSAETLYQPETLGLPHGRKLKNRTTPNTEKMTDIKKDKLKITVSEKRENIDSVKGAIPSHHSAATNRGYLRKHDGGFYGC</sequence>
<protein>
    <submittedName>
        <fullName evidence="2">Uncharacterized protein</fullName>
    </submittedName>
</protein>
<reference evidence="2" key="1">
    <citation type="submission" date="2021-01" db="UniProtKB">
        <authorList>
            <consortium name="EnsemblMetazoa"/>
        </authorList>
    </citation>
    <scope>IDENTIFICATION</scope>
</reference>
<dbReference type="OrthoDB" id="10013535at2759"/>
<keyword evidence="3" id="KW-1185">Reference proteome</keyword>
<dbReference type="RefSeq" id="XP_066921798.1">
    <property type="nucleotide sequence ID" value="XM_067065697.1"/>
</dbReference>
<dbReference type="Proteomes" id="UP000594262">
    <property type="component" value="Unplaced"/>
</dbReference>
<name>A0A7M5X2S3_9CNID</name>
<accession>A0A7M5X2S3</accession>
<organism evidence="2 3">
    <name type="scientific">Clytia hemisphaerica</name>
    <dbReference type="NCBI Taxonomy" id="252671"/>
    <lineage>
        <taxon>Eukaryota</taxon>
        <taxon>Metazoa</taxon>
        <taxon>Cnidaria</taxon>
        <taxon>Hydrozoa</taxon>
        <taxon>Hydroidolina</taxon>
        <taxon>Leptothecata</taxon>
        <taxon>Obeliida</taxon>
        <taxon>Clytiidae</taxon>
        <taxon>Clytia</taxon>
    </lineage>
</organism>